<keyword evidence="1" id="KW-0805">Transcription regulation</keyword>
<accession>A0ABP3GCX9</accession>
<dbReference type="InterPro" id="IPR013656">
    <property type="entry name" value="PAS_4"/>
</dbReference>
<evidence type="ECO:0000313" key="5">
    <source>
        <dbReference type="EMBL" id="GAA0342573.1"/>
    </source>
</evidence>
<dbReference type="SMART" id="SM00342">
    <property type="entry name" value="HTH_ARAC"/>
    <property type="match status" value="1"/>
</dbReference>
<dbReference type="Gene3D" id="3.30.450.20">
    <property type="entry name" value="PAS domain"/>
    <property type="match status" value="1"/>
</dbReference>
<dbReference type="CDD" id="cd00130">
    <property type="entry name" value="PAS"/>
    <property type="match status" value="1"/>
</dbReference>
<dbReference type="RefSeq" id="WP_343841109.1">
    <property type="nucleotide sequence ID" value="NZ_BAAAEI010000002.1"/>
</dbReference>
<feature type="domain" description="HTH araC/xylS-type" evidence="4">
    <location>
        <begin position="134"/>
        <end position="232"/>
    </location>
</feature>
<dbReference type="SMART" id="SM00091">
    <property type="entry name" value="PAS"/>
    <property type="match status" value="1"/>
</dbReference>
<comment type="caution">
    <text evidence="5">The sequence shown here is derived from an EMBL/GenBank/DDBJ whole genome shotgun (WGS) entry which is preliminary data.</text>
</comment>
<evidence type="ECO:0000256" key="2">
    <source>
        <dbReference type="ARBA" id="ARBA00023125"/>
    </source>
</evidence>
<dbReference type="InterPro" id="IPR035965">
    <property type="entry name" value="PAS-like_dom_sf"/>
</dbReference>
<dbReference type="Pfam" id="PF08448">
    <property type="entry name" value="PAS_4"/>
    <property type="match status" value="1"/>
</dbReference>
<dbReference type="NCBIfam" id="TIGR00229">
    <property type="entry name" value="sensory_box"/>
    <property type="match status" value="1"/>
</dbReference>
<evidence type="ECO:0000256" key="1">
    <source>
        <dbReference type="ARBA" id="ARBA00023015"/>
    </source>
</evidence>
<proteinExistence type="predicted"/>
<dbReference type="PROSITE" id="PS01124">
    <property type="entry name" value="HTH_ARAC_FAMILY_2"/>
    <property type="match status" value="1"/>
</dbReference>
<sequence>MQSMPCAQWLKMYDLLTDVLVWVKDSDSRIQYANQAFLEHTGLGNLEQALGKTDYDFAPRHIARQFLADDHKVLGGEVINDRLEMNVLRSGELHWFTTHKRPLYDHLGRRIGTCGISRHLHKTSIMLGPLASIEKPMEFIRRNFTLPVQVSELANLCHLSVSALERRFRKALGKTPKQLINQLRLDHARRLLVETDLPVYLVAEQSGFSDANYFSRQFLAEFGESPSCFRQAFR</sequence>
<dbReference type="InterPro" id="IPR050204">
    <property type="entry name" value="AraC_XylS_family_regulators"/>
</dbReference>
<dbReference type="InterPro" id="IPR018060">
    <property type="entry name" value="HTH_AraC"/>
</dbReference>
<dbReference type="PANTHER" id="PTHR46796">
    <property type="entry name" value="HTH-TYPE TRANSCRIPTIONAL ACTIVATOR RHAS-RELATED"/>
    <property type="match status" value="1"/>
</dbReference>
<name>A0ABP3GCX9_9ALTE</name>
<dbReference type="Pfam" id="PF12833">
    <property type="entry name" value="HTH_18"/>
    <property type="match status" value="1"/>
</dbReference>
<dbReference type="Proteomes" id="UP001501757">
    <property type="component" value="Unassembled WGS sequence"/>
</dbReference>
<keyword evidence="6" id="KW-1185">Reference proteome</keyword>
<gene>
    <name evidence="5" type="ORF">GCM10009092_03960</name>
</gene>
<organism evidence="5 6">
    <name type="scientific">Bowmanella denitrificans</name>
    <dbReference type="NCBI Taxonomy" id="366582"/>
    <lineage>
        <taxon>Bacteria</taxon>
        <taxon>Pseudomonadati</taxon>
        <taxon>Pseudomonadota</taxon>
        <taxon>Gammaproteobacteria</taxon>
        <taxon>Alteromonadales</taxon>
        <taxon>Alteromonadaceae</taxon>
        <taxon>Bowmanella</taxon>
    </lineage>
</organism>
<evidence type="ECO:0000256" key="3">
    <source>
        <dbReference type="ARBA" id="ARBA00023163"/>
    </source>
</evidence>
<dbReference type="PANTHER" id="PTHR46796:SF13">
    <property type="entry name" value="HTH-TYPE TRANSCRIPTIONAL ACTIVATOR RHAS"/>
    <property type="match status" value="1"/>
</dbReference>
<dbReference type="Gene3D" id="1.10.10.60">
    <property type="entry name" value="Homeodomain-like"/>
    <property type="match status" value="2"/>
</dbReference>
<evidence type="ECO:0000313" key="6">
    <source>
        <dbReference type="Proteomes" id="UP001501757"/>
    </source>
</evidence>
<dbReference type="SUPFAM" id="SSF46689">
    <property type="entry name" value="Homeodomain-like"/>
    <property type="match status" value="2"/>
</dbReference>
<evidence type="ECO:0000259" key="4">
    <source>
        <dbReference type="PROSITE" id="PS01124"/>
    </source>
</evidence>
<protein>
    <recommendedName>
        <fullName evidence="4">HTH araC/xylS-type domain-containing protein</fullName>
    </recommendedName>
</protein>
<dbReference type="InterPro" id="IPR009057">
    <property type="entry name" value="Homeodomain-like_sf"/>
</dbReference>
<dbReference type="InterPro" id="IPR000014">
    <property type="entry name" value="PAS"/>
</dbReference>
<keyword evidence="3" id="KW-0804">Transcription</keyword>
<dbReference type="EMBL" id="BAAAEI010000002">
    <property type="protein sequence ID" value="GAA0342573.1"/>
    <property type="molecule type" value="Genomic_DNA"/>
</dbReference>
<reference evidence="6" key="1">
    <citation type="journal article" date="2019" name="Int. J. Syst. Evol. Microbiol.">
        <title>The Global Catalogue of Microorganisms (GCM) 10K type strain sequencing project: providing services to taxonomists for standard genome sequencing and annotation.</title>
        <authorList>
            <consortium name="The Broad Institute Genomics Platform"/>
            <consortium name="The Broad Institute Genome Sequencing Center for Infectious Disease"/>
            <person name="Wu L."/>
            <person name="Ma J."/>
        </authorList>
    </citation>
    <scope>NUCLEOTIDE SEQUENCE [LARGE SCALE GENOMIC DNA]</scope>
    <source>
        <strain evidence="6">JCM 13378</strain>
    </source>
</reference>
<dbReference type="SUPFAM" id="SSF55785">
    <property type="entry name" value="PYP-like sensor domain (PAS domain)"/>
    <property type="match status" value="1"/>
</dbReference>
<keyword evidence="2" id="KW-0238">DNA-binding</keyword>